<gene>
    <name evidence="2" type="ORF">T190423A01A_120011</name>
</gene>
<protein>
    <recommendedName>
        <fullName evidence="4">Lipoprotein</fullName>
    </recommendedName>
</protein>
<keyword evidence="1" id="KW-0732">Signal</keyword>
<proteinExistence type="predicted"/>
<sequence length="61" mass="6864">MKKVLVVLVMFFGIAILTSCTDNTEKIAKNEEKIEHFGKIDPIKDCPPNDRNCNGVPDDEE</sequence>
<dbReference type="PROSITE" id="PS51257">
    <property type="entry name" value="PROKAR_LIPOPROTEIN"/>
    <property type="match status" value="1"/>
</dbReference>
<dbReference type="EMBL" id="CAXJIO010000003">
    <property type="protein sequence ID" value="CAL2101224.1"/>
    <property type="molecule type" value="Genomic_DNA"/>
</dbReference>
<dbReference type="RefSeq" id="WP_348713925.1">
    <property type="nucleotide sequence ID" value="NZ_CAXJIO010000003.1"/>
</dbReference>
<name>A0ABM9P6S5_9FLAO</name>
<keyword evidence="3" id="KW-1185">Reference proteome</keyword>
<organism evidence="2 3">
    <name type="scientific">Tenacibaculum polynesiense</name>
    <dbReference type="NCBI Taxonomy" id="3137857"/>
    <lineage>
        <taxon>Bacteria</taxon>
        <taxon>Pseudomonadati</taxon>
        <taxon>Bacteroidota</taxon>
        <taxon>Flavobacteriia</taxon>
        <taxon>Flavobacteriales</taxon>
        <taxon>Flavobacteriaceae</taxon>
        <taxon>Tenacibaculum</taxon>
    </lineage>
</organism>
<evidence type="ECO:0000256" key="1">
    <source>
        <dbReference type="SAM" id="SignalP"/>
    </source>
</evidence>
<comment type="caution">
    <text evidence="2">The sequence shown here is derived from an EMBL/GenBank/DDBJ whole genome shotgun (WGS) entry which is preliminary data.</text>
</comment>
<accession>A0ABM9P6S5</accession>
<evidence type="ECO:0008006" key="4">
    <source>
        <dbReference type="Google" id="ProtNLM"/>
    </source>
</evidence>
<dbReference type="Proteomes" id="UP001497527">
    <property type="component" value="Unassembled WGS sequence"/>
</dbReference>
<feature type="signal peptide" evidence="1">
    <location>
        <begin position="1"/>
        <end position="21"/>
    </location>
</feature>
<evidence type="ECO:0000313" key="2">
    <source>
        <dbReference type="EMBL" id="CAL2101224.1"/>
    </source>
</evidence>
<feature type="chain" id="PRO_5047515592" description="Lipoprotein" evidence="1">
    <location>
        <begin position="22"/>
        <end position="61"/>
    </location>
</feature>
<reference evidence="2 3" key="1">
    <citation type="submission" date="2024-05" db="EMBL/GenBank/DDBJ databases">
        <authorList>
            <person name="Duchaud E."/>
        </authorList>
    </citation>
    <scope>NUCLEOTIDE SEQUENCE [LARGE SCALE GENOMIC DNA]</scope>
    <source>
        <strain evidence="2">Ena-SAMPLE-TAB-13-05-2024-13:56:06:370-140308</strain>
    </source>
</reference>
<evidence type="ECO:0000313" key="3">
    <source>
        <dbReference type="Proteomes" id="UP001497527"/>
    </source>
</evidence>